<evidence type="ECO:0000256" key="2">
    <source>
        <dbReference type="ARBA" id="ARBA00022576"/>
    </source>
</evidence>
<dbReference type="InterPro" id="IPR005814">
    <property type="entry name" value="Aminotrans_3"/>
</dbReference>
<dbReference type="InterPro" id="IPR015424">
    <property type="entry name" value="PyrdxlP-dep_Trfase"/>
</dbReference>
<dbReference type="Gene3D" id="3.40.640.10">
    <property type="entry name" value="Type I PLP-dependent aspartate aminotransferase-like (Major domain)"/>
    <property type="match status" value="2"/>
</dbReference>
<evidence type="ECO:0000256" key="1">
    <source>
        <dbReference type="ARBA" id="ARBA00001933"/>
    </source>
</evidence>
<dbReference type="GO" id="GO:0008483">
    <property type="term" value="F:transaminase activity"/>
    <property type="evidence" value="ECO:0007669"/>
    <property type="project" value="UniProtKB-KW"/>
</dbReference>
<dbReference type="Proteomes" id="UP000027390">
    <property type="component" value="Segment"/>
</dbReference>
<name>A0A068CGZ8_9CAUD</name>
<dbReference type="InterPro" id="IPR015422">
    <property type="entry name" value="PyrdxlP-dep_Trfase_small"/>
</dbReference>
<dbReference type="PANTHER" id="PTHR11986">
    <property type="entry name" value="AMINOTRANSFERASE CLASS III"/>
    <property type="match status" value="1"/>
</dbReference>
<dbReference type="Pfam" id="PF00202">
    <property type="entry name" value="Aminotran_3"/>
    <property type="match status" value="1"/>
</dbReference>
<keyword evidence="4" id="KW-0663">Pyridoxal phosphate</keyword>
<evidence type="ECO:0000313" key="6">
    <source>
        <dbReference type="Proteomes" id="UP000027390"/>
    </source>
</evidence>
<dbReference type="PANTHER" id="PTHR11986:SF79">
    <property type="entry name" value="ACETYLORNITHINE AMINOTRANSFERASE, MITOCHONDRIAL"/>
    <property type="match status" value="1"/>
</dbReference>
<sequence>MTPLNDALRRAIDEAVEPLLTDHRKVIAGVPDDPIAIQRADLHYVFDQYNTQLLDFTALQAPIGHNHPWVLTAIREHLDYYVRTGPASGHVARWPVEYARKLIDSLERPDADSLRVLYAEGGRDAGAVAFTQFPNWSLVSLIDREGRLVAPEVVLDEVDRAIKSGRTVVADESATGFGRLGRIWGHQAYGFTPDAIIFGGPAGGGLALGGVIGPAELLDDAFVGPMAGAPLACATGAATLAAINPELLEHVREEGVTFGERLRALVDRFGDYLADTAGSGLYHTLDFRSPQLARKFEVSTRQHGLLTAPPVGSTVVVTPTLIASERELARGVELIAETLEGWKTTDS</sequence>
<dbReference type="SUPFAM" id="SSF53383">
    <property type="entry name" value="PLP-dependent transferases"/>
    <property type="match status" value="1"/>
</dbReference>
<reference evidence="5 6" key="1">
    <citation type="submission" date="2014-03" db="EMBL/GenBank/DDBJ databases">
        <authorList>
            <person name="Churilla B.M."/>
            <person name="Abrahim M.R."/>
            <person name="Burke K.A."/>
            <person name="Yu V.J."/>
            <person name="Adkins N.L."/>
            <person name="Cohen K.L."/>
            <person name="Colicchio M.A."/>
            <person name="Fasoranti T.O."/>
            <person name="Genkil J.S."/>
            <person name="Kramer Z.J."/>
            <person name="Prout A.K."/>
            <person name="Schafer C.E."/>
            <person name="Schwarz A.G."/>
            <person name="Tish M."/>
            <person name="Vispute N."/>
            <person name="Wilkes K.E."/>
            <person name="Williams C.R."/>
            <person name="Xiao X."/>
            <person name="Yoder B.A."/>
            <person name="Lapin J.S."/>
            <person name="Ott C.T."/>
            <person name="Walburn T.D."/>
            <person name="Bradley K.W."/>
            <person name="Clarke D.Q."/>
            <person name="Lewis M.F."/>
            <person name="Barker L.P."/>
            <person name="Bailey C."/>
            <person name="Asai D.J."/>
            <person name="Bowman C.A."/>
            <person name="Russell D.A."/>
            <person name="Pope W.H."/>
            <person name="Jacobs-Sera D."/>
            <person name="Hendrix R.W."/>
            <person name="Hatfull G.F."/>
        </authorList>
    </citation>
    <scope>NUCLEOTIDE SEQUENCE [LARGE SCALE GENOMIC DNA]</scope>
</reference>
<evidence type="ECO:0000256" key="3">
    <source>
        <dbReference type="ARBA" id="ARBA00022679"/>
    </source>
</evidence>
<keyword evidence="2 5" id="KW-0032">Aminotransferase</keyword>
<dbReference type="GO" id="GO:0030170">
    <property type="term" value="F:pyridoxal phosphate binding"/>
    <property type="evidence" value="ECO:0007669"/>
    <property type="project" value="InterPro"/>
</dbReference>
<dbReference type="PIRSF" id="PIRSF000521">
    <property type="entry name" value="Transaminase_4ab_Lys_Orn"/>
    <property type="match status" value="1"/>
</dbReference>
<protein>
    <submittedName>
        <fullName evidence="5">Aminotransferase</fullName>
    </submittedName>
</protein>
<gene>
    <name evidence="5" type="primary">199</name>
    <name evidence="5" type="ORF">PBI_WILLIS_199</name>
</gene>
<dbReference type="Gene3D" id="3.90.1150.10">
    <property type="entry name" value="Aspartate Aminotransferase, domain 1"/>
    <property type="match status" value="2"/>
</dbReference>
<accession>A0A068CGZ8</accession>
<dbReference type="InterPro" id="IPR050103">
    <property type="entry name" value="Class-III_PLP-dep_AT"/>
</dbReference>
<dbReference type="GO" id="GO:0042802">
    <property type="term" value="F:identical protein binding"/>
    <property type="evidence" value="ECO:0007669"/>
    <property type="project" value="TreeGrafter"/>
</dbReference>
<evidence type="ECO:0000256" key="4">
    <source>
        <dbReference type="ARBA" id="ARBA00022898"/>
    </source>
</evidence>
<proteinExistence type="predicted"/>
<comment type="cofactor">
    <cofactor evidence="1">
        <name>pyridoxal 5'-phosphate</name>
        <dbReference type="ChEBI" id="CHEBI:597326"/>
    </cofactor>
</comment>
<evidence type="ECO:0000313" key="5">
    <source>
        <dbReference type="EMBL" id="AID18247.1"/>
    </source>
</evidence>
<dbReference type="EMBL" id="KJ595575">
    <property type="protein sequence ID" value="AID18247.1"/>
    <property type="molecule type" value="Genomic_DNA"/>
</dbReference>
<dbReference type="InterPro" id="IPR015421">
    <property type="entry name" value="PyrdxlP-dep_Trfase_major"/>
</dbReference>
<keyword evidence="3" id="KW-0808">Transferase</keyword>
<organism evidence="5 6">
    <name type="scientific">Mycobacterium phage Willis</name>
    <dbReference type="NCBI Taxonomy" id="1486404"/>
    <lineage>
        <taxon>Viruses</taxon>
        <taxon>Duplodnaviria</taxon>
        <taxon>Heunggongvirae</taxon>
        <taxon>Uroviricota</taxon>
        <taxon>Caudoviricetes</taxon>
        <taxon>Ceeclamvirinae</taxon>
        <taxon>Bixzunavirus</taxon>
        <taxon>Bixzunavirus Bxz1</taxon>
    </lineage>
</organism>